<dbReference type="EMBL" id="QWJV01000019">
    <property type="protein sequence ID" value="RIQ23820.1"/>
    <property type="molecule type" value="Genomic_DNA"/>
</dbReference>
<dbReference type="RefSeq" id="WP_110275330.1">
    <property type="nucleotide sequence ID" value="NZ_QWJV01000019.1"/>
</dbReference>
<accession>A0A658IG29</accession>
<dbReference type="Proteomes" id="UP000839534">
    <property type="component" value="Unassembled WGS sequence"/>
</dbReference>
<name>A0A658IG29_SALNE</name>
<evidence type="ECO:0008006" key="2">
    <source>
        <dbReference type="Google" id="ProtNLM"/>
    </source>
</evidence>
<organism evidence="1">
    <name type="scientific">Salmonella enterica subsp. enterica serovar Newport str. CFSAN000835</name>
    <dbReference type="NCBI Taxonomy" id="1299174"/>
    <lineage>
        <taxon>Bacteria</taxon>
        <taxon>Pseudomonadati</taxon>
        <taxon>Pseudomonadota</taxon>
        <taxon>Gammaproteobacteria</taxon>
        <taxon>Enterobacterales</taxon>
        <taxon>Enterobacteriaceae</taxon>
        <taxon>Salmonella</taxon>
    </lineage>
</organism>
<reference evidence="1" key="1">
    <citation type="submission" date="2018-08" db="EMBL/GenBank/DDBJ databases">
        <title>Whole genome sequencing of Salmonella enterica serotype newport.</title>
        <authorList>
            <person name="Bell R."/>
        </authorList>
    </citation>
    <scope>NUCLEOTIDE SEQUENCE [LARGE SCALE GENOMIC DNA]</scope>
    <source>
        <strain evidence="1">CFSAN000835</strain>
    </source>
</reference>
<proteinExistence type="predicted"/>
<comment type="caution">
    <text evidence="1">The sequence shown here is derived from an EMBL/GenBank/DDBJ whole genome shotgun (WGS) entry which is preliminary data.</text>
</comment>
<gene>
    <name evidence="1" type="ORF">DLN06_23500</name>
</gene>
<protein>
    <recommendedName>
        <fullName evidence="2">Phage protein</fullName>
    </recommendedName>
</protein>
<sequence length="82" mass="9166">MAKFRKKPVVIEAIRWTGTNAEELYTFCNTGSRDCHVMGDSLLISTLEGVMTAAKGDWVIKGVNGEHYPCKPDIFIKTYDPV</sequence>
<dbReference type="AlphaFoldDB" id="A0A658IG29"/>
<evidence type="ECO:0000313" key="1">
    <source>
        <dbReference type="EMBL" id="RIQ23820.1"/>
    </source>
</evidence>